<evidence type="ECO:0000313" key="5">
    <source>
        <dbReference type="Proteomes" id="UP000280668"/>
    </source>
</evidence>
<comment type="caution">
    <text evidence="4">The sequence shown here is derived from an EMBL/GenBank/DDBJ whole genome shotgun (WGS) entry which is preliminary data.</text>
</comment>
<feature type="signal peptide" evidence="3">
    <location>
        <begin position="1"/>
        <end position="25"/>
    </location>
</feature>
<feature type="compositionally biased region" description="Acidic residues" evidence="1">
    <location>
        <begin position="118"/>
        <end position="135"/>
    </location>
</feature>
<protein>
    <submittedName>
        <fullName evidence="4">Uncharacterized protein</fullName>
    </submittedName>
</protein>
<feature type="region of interest" description="Disordered" evidence="1">
    <location>
        <begin position="107"/>
        <end position="144"/>
    </location>
</feature>
<organism evidence="4 5">
    <name type="scientific">Bogoriella caseilytica</name>
    <dbReference type="NCBI Taxonomy" id="56055"/>
    <lineage>
        <taxon>Bacteria</taxon>
        <taxon>Bacillati</taxon>
        <taxon>Actinomycetota</taxon>
        <taxon>Actinomycetes</taxon>
        <taxon>Micrococcales</taxon>
        <taxon>Bogoriellaceae</taxon>
        <taxon>Bogoriella</taxon>
    </lineage>
</organism>
<dbReference type="Proteomes" id="UP000280668">
    <property type="component" value="Unassembled WGS sequence"/>
</dbReference>
<evidence type="ECO:0000313" key="4">
    <source>
        <dbReference type="EMBL" id="ROR72077.1"/>
    </source>
</evidence>
<keyword evidence="2" id="KW-0812">Transmembrane</keyword>
<dbReference type="OrthoDB" id="3249401at2"/>
<evidence type="ECO:0000256" key="1">
    <source>
        <dbReference type="SAM" id="MobiDB-lite"/>
    </source>
</evidence>
<name>A0A3N2BA01_9MICO</name>
<feature type="compositionally biased region" description="Basic and acidic residues" evidence="1">
    <location>
        <begin position="404"/>
        <end position="417"/>
    </location>
</feature>
<feature type="chain" id="PRO_5018011152" evidence="3">
    <location>
        <begin position="26"/>
        <end position="417"/>
    </location>
</feature>
<keyword evidence="2" id="KW-0472">Membrane</keyword>
<feature type="compositionally biased region" description="Basic and acidic residues" evidence="1">
    <location>
        <begin position="292"/>
        <end position="306"/>
    </location>
</feature>
<feature type="compositionally biased region" description="Low complexity" evidence="1">
    <location>
        <begin position="107"/>
        <end position="117"/>
    </location>
</feature>
<proteinExistence type="predicted"/>
<keyword evidence="2" id="KW-1133">Transmembrane helix</keyword>
<feature type="compositionally biased region" description="Low complexity" evidence="1">
    <location>
        <begin position="312"/>
        <end position="340"/>
    </location>
</feature>
<evidence type="ECO:0000256" key="2">
    <source>
        <dbReference type="SAM" id="Phobius"/>
    </source>
</evidence>
<keyword evidence="5" id="KW-1185">Reference proteome</keyword>
<keyword evidence="3" id="KW-0732">Signal</keyword>
<feature type="region of interest" description="Disordered" evidence="1">
    <location>
        <begin position="248"/>
        <end position="417"/>
    </location>
</feature>
<dbReference type="EMBL" id="RKHK01000001">
    <property type="protein sequence ID" value="ROR72077.1"/>
    <property type="molecule type" value="Genomic_DNA"/>
</dbReference>
<reference evidence="4 5" key="1">
    <citation type="submission" date="2018-11" db="EMBL/GenBank/DDBJ databases">
        <title>Sequencing the genomes of 1000 actinobacteria strains.</title>
        <authorList>
            <person name="Klenk H.-P."/>
        </authorList>
    </citation>
    <scope>NUCLEOTIDE SEQUENCE [LARGE SCALE GENOMIC DNA]</scope>
    <source>
        <strain evidence="4 5">DSM 11294</strain>
    </source>
</reference>
<feature type="compositionally biased region" description="Basic and acidic residues" evidence="1">
    <location>
        <begin position="269"/>
        <end position="282"/>
    </location>
</feature>
<accession>A0A3N2BA01</accession>
<dbReference type="AlphaFoldDB" id="A0A3N2BA01"/>
<dbReference type="RefSeq" id="WP_123302697.1">
    <property type="nucleotide sequence ID" value="NZ_RKHK01000001.1"/>
</dbReference>
<sequence length="417" mass="43881">MIRRILAVTLIVLGLAAAAAGTASATIWRPDDTATITLPSRPDVPVVITSPGVLEAIGSEVQVRATAGADEPVVVAFGVPEDVEAWAEPADHLRVTGFASWEEFEVTEVPGEPAPAAEGDEGAQDEGEATEDDAEQSTAGLPDPAVSDLWIHQESGTGSVDFTWEERPGRWAMLVATDGSEPAPDLEFTWDVEVSTPYLLPGLALGLLLLCLGVAWLIGIMARDRRRRRRAERRRALMDARADETAVFTAIRDEDGPPLGTAAAAPEVAPEREGASALDERPRSRRARRRSREMPAEGSEAAKDELAEYAGEAPAASEQPAAEQSVTTAPAGAASAPGRAESADEPATPSVETVQPDAEPAPITRRQARSRGADGSGWRSAWGLGPASTGSAAVTPRWQSTGAQHDDDQSSEGKETP</sequence>
<feature type="transmembrane region" description="Helical" evidence="2">
    <location>
        <begin position="198"/>
        <end position="220"/>
    </location>
</feature>
<feature type="compositionally biased region" description="Polar residues" evidence="1">
    <location>
        <begin position="388"/>
        <end position="403"/>
    </location>
</feature>
<gene>
    <name evidence="4" type="ORF">EDD31_0423</name>
</gene>
<evidence type="ECO:0000256" key="3">
    <source>
        <dbReference type="SAM" id="SignalP"/>
    </source>
</evidence>